<dbReference type="InterPro" id="IPR013657">
    <property type="entry name" value="SCL35B1-4/HUT1"/>
</dbReference>
<evidence type="ECO:0000313" key="9">
    <source>
        <dbReference type="Proteomes" id="UP000324832"/>
    </source>
</evidence>
<keyword evidence="5 7" id="KW-1133">Transmembrane helix</keyword>
<feature type="transmembrane region" description="Helical" evidence="7">
    <location>
        <begin position="73"/>
        <end position="92"/>
    </location>
</feature>
<evidence type="ECO:0000256" key="1">
    <source>
        <dbReference type="ARBA" id="ARBA00004141"/>
    </source>
</evidence>
<evidence type="ECO:0000313" key="8">
    <source>
        <dbReference type="EMBL" id="VVC98280.1"/>
    </source>
</evidence>
<dbReference type="Proteomes" id="UP000324832">
    <property type="component" value="Unassembled WGS sequence"/>
</dbReference>
<accession>A0A5E4QMC7</accession>
<organism evidence="8 9">
    <name type="scientific">Leptidea sinapis</name>
    <dbReference type="NCBI Taxonomy" id="189913"/>
    <lineage>
        <taxon>Eukaryota</taxon>
        <taxon>Metazoa</taxon>
        <taxon>Ecdysozoa</taxon>
        <taxon>Arthropoda</taxon>
        <taxon>Hexapoda</taxon>
        <taxon>Insecta</taxon>
        <taxon>Pterygota</taxon>
        <taxon>Neoptera</taxon>
        <taxon>Endopterygota</taxon>
        <taxon>Lepidoptera</taxon>
        <taxon>Glossata</taxon>
        <taxon>Ditrysia</taxon>
        <taxon>Papilionoidea</taxon>
        <taxon>Pieridae</taxon>
        <taxon>Dismorphiinae</taxon>
        <taxon>Leptidea</taxon>
    </lineage>
</organism>
<comment type="similarity">
    <text evidence="2">Belongs to the nucleotide-sugar transporter family. SLC35B subfamily.</text>
</comment>
<gene>
    <name evidence="8" type="ORF">LSINAPIS_LOCUS9385</name>
</gene>
<feature type="transmembrane region" description="Helical" evidence="7">
    <location>
        <begin position="135"/>
        <end position="154"/>
    </location>
</feature>
<dbReference type="GO" id="GO:0055085">
    <property type="term" value="P:transmembrane transport"/>
    <property type="evidence" value="ECO:0007669"/>
    <property type="project" value="InterPro"/>
</dbReference>
<evidence type="ECO:0000256" key="6">
    <source>
        <dbReference type="ARBA" id="ARBA00023136"/>
    </source>
</evidence>
<evidence type="ECO:0000256" key="4">
    <source>
        <dbReference type="ARBA" id="ARBA00022692"/>
    </source>
</evidence>
<keyword evidence="6 7" id="KW-0472">Membrane</keyword>
<dbReference type="GO" id="GO:0016020">
    <property type="term" value="C:membrane"/>
    <property type="evidence" value="ECO:0007669"/>
    <property type="project" value="UniProtKB-SubCell"/>
</dbReference>
<evidence type="ECO:0000256" key="5">
    <source>
        <dbReference type="ARBA" id="ARBA00022989"/>
    </source>
</evidence>
<evidence type="ECO:0000256" key="2">
    <source>
        <dbReference type="ARBA" id="ARBA00010694"/>
    </source>
</evidence>
<dbReference type="AlphaFoldDB" id="A0A5E4QMC7"/>
<keyword evidence="3" id="KW-0813">Transport</keyword>
<keyword evidence="9" id="KW-1185">Reference proteome</keyword>
<evidence type="ECO:0000256" key="7">
    <source>
        <dbReference type="SAM" id="Phobius"/>
    </source>
</evidence>
<keyword evidence="4 7" id="KW-0812">Transmembrane</keyword>
<dbReference type="GO" id="GO:0012505">
    <property type="term" value="C:endomembrane system"/>
    <property type="evidence" value="ECO:0007669"/>
    <property type="project" value="UniProtKB-ARBA"/>
</dbReference>
<protein>
    <submittedName>
        <fullName evidence="8">Uncharacterized protein</fullName>
    </submittedName>
</protein>
<proteinExistence type="inferred from homology"/>
<name>A0A5E4QMC7_9NEOP</name>
<comment type="subcellular location">
    <subcellularLocation>
        <location evidence="1">Membrane</location>
        <topology evidence="1">Multi-pass membrane protein</topology>
    </subcellularLocation>
</comment>
<feature type="transmembrane region" description="Helical" evidence="7">
    <location>
        <begin position="104"/>
        <end position="123"/>
    </location>
</feature>
<dbReference type="EMBL" id="FZQP02003446">
    <property type="protein sequence ID" value="VVC98280.1"/>
    <property type="molecule type" value="Genomic_DNA"/>
</dbReference>
<dbReference type="Pfam" id="PF08449">
    <property type="entry name" value="UAA"/>
    <property type="match status" value="2"/>
</dbReference>
<sequence length="170" mass="19245">MSSTRIISKVFVGCCLSTTFMEIIVVNKPDAANLVTFSQFLSIALQGLLTMRETASPASMLVSWYVKRKKPKLNSLIGSIIITFGVFIATYGDATIIEKRQGKFFQWCMGVILLLMTLISGAFTGLQQEIFKNSITIYHIVGSVLVFIGTYFYFDFFYNMKQHPVKYKKK</sequence>
<evidence type="ECO:0000256" key="3">
    <source>
        <dbReference type="ARBA" id="ARBA00022448"/>
    </source>
</evidence>
<feature type="transmembrane region" description="Helical" evidence="7">
    <location>
        <begin position="7"/>
        <end position="25"/>
    </location>
</feature>
<reference evidence="8 9" key="1">
    <citation type="submission" date="2017-07" db="EMBL/GenBank/DDBJ databases">
        <authorList>
            <person name="Talla V."/>
            <person name="Backstrom N."/>
        </authorList>
    </citation>
    <scope>NUCLEOTIDE SEQUENCE [LARGE SCALE GENOMIC DNA]</scope>
</reference>